<dbReference type="Proteomes" id="UP000324222">
    <property type="component" value="Unassembled WGS sequence"/>
</dbReference>
<dbReference type="GO" id="GO:0042302">
    <property type="term" value="F:structural constituent of cuticle"/>
    <property type="evidence" value="ECO:0007669"/>
    <property type="project" value="UniProtKB-UniRule"/>
</dbReference>
<sequence>MSSEARPSLEGGAPQTAPLVYVVLLSALVAAALARPDTPYHPPAPSYHAPAPDAPPRYDYNYAVVDDYSGNNYNAQEARDGYDTQGSYLVQLPDGRLQRARPSIVSGVLQAAPHVTSRGSNTTQYIRRRVPPLSSLQISFSHTRHGSQGCPAFCPRGRRPRPPRHALPPSSFLLPRPRPRPTLTAMLLPLQAPPRYDYNYAVVDDYSGNNYNAQEARNGYDTQGSYYVQLPDGRLQRVTYTVNGDSGFLADVTYEGEAQYAPQSYAPAPAPSYRPAPTPPAYQ</sequence>
<feature type="compositionally biased region" description="Pro residues" evidence="3">
    <location>
        <begin position="268"/>
        <end position="283"/>
    </location>
</feature>
<feature type="region of interest" description="Disordered" evidence="3">
    <location>
        <begin position="263"/>
        <end position="283"/>
    </location>
</feature>
<reference evidence="5 6" key="1">
    <citation type="submission" date="2019-05" db="EMBL/GenBank/DDBJ databases">
        <title>Another draft genome of Portunus trituberculatus and its Hox gene families provides insights of decapod evolution.</title>
        <authorList>
            <person name="Jeong J.-H."/>
            <person name="Song I."/>
            <person name="Kim S."/>
            <person name="Choi T."/>
            <person name="Kim D."/>
            <person name="Ryu S."/>
            <person name="Kim W."/>
        </authorList>
    </citation>
    <scope>NUCLEOTIDE SEQUENCE [LARGE SCALE GENOMIC DNA]</scope>
    <source>
        <tissue evidence="5">Muscle</tissue>
    </source>
</reference>
<dbReference type="EMBL" id="VSRR010002789">
    <property type="protein sequence ID" value="MPC33244.1"/>
    <property type="molecule type" value="Genomic_DNA"/>
</dbReference>
<feature type="chain" id="PRO_5023149035" description="Pro-resilin" evidence="4">
    <location>
        <begin position="35"/>
        <end position="283"/>
    </location>
</feature>
<gene>
    <name evidence="5" type="ORF">E2C01_026588</name>
</gene>
<dbReference type="PROSITE" id="PS51155">
    <property type="entry name" value="CHIT_BIND_RR_2"/>
    <property type="match status" value="1"/>
</dbReference>
<dbReference type="GO" id="GO:0031012">
    <property type="term" value="C:extracellular matrix"/>
    <property type="evidence" value="ECO:0007669"/>
    <property type="project" value="TreeGrafter"/>
</dbReference>
<evidence type="ECO:0000256" key="2">
    <source>
        <dbReference type="PROSITE-ProRule" id="PRU00497"/>
    </source>
</evidence>
<evidence type="ECO:0000313" key="5">
    <source>
        <dbReference type="EMBL" id="MPC33244.1"/>
    </source>
</evidence>
<feature type="signal peptide" evidence="4">
    <location>
        <begin position="1"/>
        <end position="34"/>
    </location>
</feature>
<evidence type="ECO:0008006" key="7">
    <source>
        <dbReference type="Google" id="ProtNLM"/>
    </source>
</evidence>
<dbReference type="AlphaFoldDB" id="A0A5B7ELD8"/>
<name>A0A5B7ELD8_PORTR</name>
<dbReference type="Pfam" id="PF00379">
    <property type="entry name" value="Chitin_bind_4"/>
    <property type="match status" value="2"/>
</dbReference>
<keyword evidence="4" id="KW-0732">Signal</keyword>
<dbReference type="InterPro" id="IPR000618">
    <property type="entry name" value="Insect_cuticle"/>
</dbReference>
<dbReference type="OrthoDB" id="6423516at2759"/>
<evidence type="ECO:0000256" key="1">
    <source>
        <dbReference type="ARBA" id="ARBA00022460"/>
    </source>
</evidence>
<dbReference type="InterPro" id="IPR051217">
    <property type="entry name" value="Insect_Cuticle_Struc_Prot"/>
</dbReference>
<comment type="caution">
    <text evidence="5">The sequence shown here is derived from an EMBL/GenBank/DDBJ whole genome shotgun (WGS) entry which is preliminary data.</text>
</comment>
<evidence type="ECO:0000256" key="4">
    <source>
        <dbReference type="SAM" id="SignalP"/>
    </source>
</evidence>
<evidence type="ECO:0000256" key="3">
    <source>
        <dbReference type="SAM" id="MobiDB-lite"/>
    </source>
</evidence>
<keyword evidence="6" id="KW-1185">Reference proteome</keyword>
<keyword evidence="1 2" id="KW-0193">Cuticle</keyword>
<protein>
    <recommendedName>
        <fullName evidence="7">Pro-resilin</fullName>
    </recommendedName>
</protein>
<feature type="compositionally biased region" description="Low complexity" evidence="3">
    <location>
        <begin position="167"/>
        <end position="178"/>
    </location>
</feature>
<dbReference type="PANTHER" id="PTHR12236:SF79">
    <property type="entry name" value="CUTICULAR PROTEIN 50CB-RELATED"/>
    <property type="match status" value="1"/>
</dbReference>
<evidence type="ECO:0000313" key="6">
    <source>
        <dbReference type="Proteomes" id="UP000324222"/>
    </source>
</evidence>
<dbReference type="GO" id="GO:0005615">
    <property type="term" value="C:extracellular space"/>
    <property type="evidence" value="ECO:0007669"/>
    <property type="project" value="TreeGrafter"/>
</dbReference>
<accession>A0A5B7ELD8</accession>
<dbReference type="PANTHER" id="PTHR12236">
    <property type="entry name" value="STRUCTURAL CONTITUENT OF CUTICLE"/>
    <property type="match status" value="1"/>
</dbReference>
<proteinExistence type="predicted"/>
<organism evidence="5 6">
    <name type="scientific">Portunus trituberculatus</name>
    <name type="common">Swimming crab</name>
    <name type="synonym">Neptunus trituberculatus</name>
    <dbReference type="NCBI Taxonomy" id="210409"/>
    <lineage>
        <taxon>Eukaryota</taxon>
        <taxon>Metazoa</taxon>
        <taxon>Ecdysozoa</taxon>
        <taxon>Arthropoda</taxon>
        <taxon>Crustacea</taxon>
        <taxon>Multicrustacea</taxon>
        <taxon>Malacostraca</taxon>
        <taxon>Eumalacostraca</taxon>
        <taxon>Eucarida</taxon>
        <taxon>Decapoda</taxon>
        <taxon>Pleocyemata</taxon>
        <taxon>Brachyura</taxon>
        <taxon>Eubrachyura</taxon>
        <taxon>Portunoidea</taxon>
        <taxon>Portunidae</taxon>
        <taxon>Portuninae</taxon>
        <taxon>Portunus</taxon>
    </lineage>
</organism>
<feature type="region of interest" description="Disordered" evidence="3">
    <location>
        <begin position="149"/>
        <end position="178"/>
    </location>
</feature>